<dbReference type="KEGG" id="ele:Elen_1764"/>
<evidence type="ECO:0000259" key="6">
    <source>
        <dbReference type="Pfam" id="PF00082"/>
    </source>
</evidence>
<evidence type="ECO:0000256" key="4">
    <source>
        <dbReference type="ARBA" id="ARBA00022825"/>
    </source>
</evidence>
<reference evidence="8 9" key="1">
    <citation type="journal article" date="2009" name="Stand. Genomic Sci.">
        <title>Complete genome sequence of Eggerthella lenta type strain (IPP VPI 0255).</title>
        <authorList>
            <person name="Saunders E."/>
            <person name="Pukall R."/>
            <person name="Abt B."/>
            <person name="Lapidus A."/>
            <person name="Glavina Del Rio T."/>
            <person name="Copeland A."/>
            <person name="Tice H."/>
            <person name="Cheng J.F."/>
            <person name="Lucas S."/>
            <person name="Chen F."/>
            <person name="Nolan M."/>
            <person name="Bruce D."/>
            <person name="Goodwin L."/>
            <person name="Pitluck S."/>
            <person name="Ivanova N."/>
            <person name="Mavromatis K."/>
            <person name="Ovchinnikova G."/>
            <person name="Pati A."/>
            <person name="Chen A."/>
            <person name="Palaniappan K."/>
            <person name="Land M."/>
            <person name="Hauser L."/>
            <person name="Chang Y.J."/>
            <person name="Jeffries C.D."/>
            <person name="Chain P."/>
            <person name="Meincke L."/>
            <person name="Sims D."/>
            <person name="Brettin T."/>
            <person name="Detter J.C."/>
            <person name="Goker M."/>
            <person name="Bristow J."/>
            <person name="Eisen J.A."/>
            <person name="Markowitz V."/>
            <person name="Hugenholtz P."/>
            <person name="Kyrpides N.C."/>
            <person name="Klenk H.P."/>
            <person name="Han C."/>
        </authorList>
    </citation>
    <scope>NUCLEOTIDE SEQUENCE [LARGE SCALE GENOMIC DNA]</scope>
    <source>
        <strain evidence="9">ATCC 25559 / DSM 2243 / CCUG 17323 / JCM 9979 / KCTC 3265 / NCTC 11813 / VPI 0255 / 1899 B</strain>
    </source>
</reference>
<dbReference type="InterPro" id="IPR050131">
    <property type="entry name" value="Peptidase_S8_subtilisin-like"/>
</dbReference>
<dbReference type="Pfam" id="PF05547">
    <property type="entry name" value="Peptidase_M6"/>
    <property type="match status" value="1"/>
</dbReference>
<dbReference type="InterPro" id="IPR022398">
    <property type="entry name" value="Peptidase_S8_His-AS"/>
</dbReference>
<evidence type="ECO:0000256" key="5">
    <source>
        <dbReference type="PROSITE-ProRule" id="PRU01240"/>
    </source>
</evidence>
<dbReference type="Gene3D" id="3.40.50.200">
    <property type="entry name" value="Peptidase S8/S53 domain"/>
    <property type="match status" value="1"/>
</dbReference>
<feature type="active site" description="Charge relay system" evidence="5">
    <location>
        <position position="60"/>
    </location>
</feature>
<dbReference type="PROSITE" id="PS00137">
    <property type="entry name" value="SUBTILASE_HIS"/>
    <property type="match status" value="1"/>
</dbReference>
<dbReference type="EMBL" id="CP001726">
    <property type="protein sequence ID" value="ACV55729.1"/>
    <property type="molecule type" value="Genomic_DNA"/>
</dbReference>
<dbReference type="InterPro" id="IPR015500">
    <property type="entry name" value="Peptidase_S8_subtilisin-rel"/>
</dbReference>
<dbReference type="STRING" id="479437.Elen_1764"/>
<dbReference type="InterPro" id="IPR036852">
    <property type="entry name" value="Peptidase_S8/S53_dom_sf"/>
</dbReference>
<gene>
    <name evidence="8" type="ordered locus">Elen_1764</name>
</gene>
<dbReference type="SUPFAM" id="SSF52743">
    <property type="entry name" value="Subtilisin-like"/>
    <property type="match status" value="1"/>
</dbReference>
<dbReference type="PANTHER" id="PTHR43806:SF11">
    <property type="entry name" value="CEREVISIN-RELATED"/>
    <property type="match status" value="1"/>
</dbReference>
<dbReference type="RefSeq" id="WP_015760772.1">
    <property type="nucleotide sequence ID" value="NC_013204.1"/>
</dbReference>
<keyword evidence="3 5" id="KW-0378">Hydrolase</keyword>
<dbReference type="PANTHER" id="PTHR43806">
    <property type="entry name" value="PEPTIDASE S8"/>
    <property type="match status" value="1"/>
</dbReference>
<dbReference type="eggNOG" id="COG4412">
    <property type="taxonomic scope" value="Bacteria"/>
</dbReference>
<keyword evidence="2 5" id="KW-0645">Protease</keyword>
<dbReference type="eggNOG" id="COG1404">
    <property type="taxonomic scope" value="Bacteria"/>
</dbReference>
<dbReference type="InterPro" id="IPR008757">
    <property type="entry name" value="Peptidase_M6-like_domain"/>
</dbReference>
<dbReference type="GO" id="GO:0004252">
    <property type="term" value="F:serine-type endopeptidase activity"/>
    <property type="evidence" value="ECO:0007669"/>
    <property type="project" value="UniProtKB-UniRule"/>
</dbReference>
<dbReference type="PROSITE" id="PS00138">
    <property type="entry name" value="SUBTILASE_SER"/>
    <property type="match status" value="1"/>
</dbReference>
<proteinExistence type="inferred from homology"/>
<feature type="domain" description="Peptidase S8/S53" evidence="6">
    <location>
        <begin position="51"/>
        <end position="318"/>
    </location>
</feature>
<dbReference type="InterPro" id="IPR000209">
    <property type="entry name" value="Peptidase_S8/S53_dom"/>
</dbReference>
<evidence type="ECO:0000256" key="1">
    <source>
        <dbReference type="ARBA" id="ARBA00011073"/>
    </source>
</evidence>
<protein>
    <submittedName>
        <fullName evidence="8">Peptidase S8 and S53 subtilisin kexin sedolisin</fullName>
    </submittedName>
</protein>
<dbReference type="Pfam" id="PF00082">
    <property type="entry name" value="Peptidase_S8"/>
    <property type="match status" value="1"/>
</dbReference>
<dbReference type="InterPro" id="IPR023828">
    <property type="entry name" value="Peptidase_S8_Ser-AS"/>
</dbReference>
<evidence type="ECO:0000259" key="7">
    <source>
        <dbReference type="Pfam" id="PF05547"/>
    </source>
</evidence>
<dbReference type="Proteomes" id="UP000001377">
    <property type="component" value="Chromosome"/>
</dbReference>
<feature type="active site" description="Charge relay system" evidence="5">
    <location>
        <position position="279"/>
    </location>
</feature>
<dbReference type="PaxDb" id="479437-Elen_1764"/>
<evidence type="ECO:0000256" key="3">
    <source>
        <dbReference type="ARBA" id="ARBA00022801"/>
    </source>
</evidence>
<accession>C8WHY8</accession>
<dbReference type="OrthoDB" id="9813478at2"/>
<evidence type="ECO:0000313" key="8">
    <source>
        <dbReference type="EMBL" id="ACV55729.1"/>
    </source>
</evidence>
<dbReference type="PRINTS" id="PR00723">
    <property type="entry name" value="SUBTILISIN"/>
</dbReference>
<evidence type="ECO:0000313" key="9">
    <source>
        <dbReference type="Proteomes" id="UP000001377"/>
    </source>
</evidence>
<organism evidence="8 9">
    <name type="scientific">Eggerthella lenta (strain ATCC 25559 / DSM 2243 / CCUG 17323 / JCM 9979 / KCTC 3265 / NCTC 11813 / VPI 0255 / 1899 B)</name>
    <name type="common">Eubacterium lentum</name>
    <dbReference type="NCBI Taxonomy" id="479437"/>
    <lineage>
        <taxon>Bacteria</taxon>
        <taxon>Bacillati</taxon>
        <taxon>Actinomycetota</taxon>
        <taxon>Coriobacteriia</taxon>
        <taxon>Eggerthellales</taxon>
        <taxon>Eggerthellaceae</taxon>
        <taxon>Eggerthella</taxon>
    </lineage>
</organism>
<dbReference type="HOGENOM" id="CLU_257290_0_0_11"/>
<dbReference type="GO" id="GO:0006508">
    <property type="term" value="P:proteolysis"/>
    <property type="evidence" value="ECO:0007669"/>
    <property type="project" value="UniProtKB-KW"/>
</dbReference>
<comment type="similarity">
    <text evidence="1 5">Belongs to the peptidase S8 family.</text>
</comment>
<sequence>MYRYAGDLAAGVDVPDDPRASQEEQYYLYGGEFGTMKGADVLNAWNRVAGGSDVTVAVFDSGCRLDHEDLAGTLLTDLAYDAASRKPLKDFEAKDQDANGHGTAVAGLVGAQSGNGKGIAGTGFNARLLPVKVHNPLIGSPDTATVLKGISYVANLVRTERPKGNDFNLRVANMSFISYPGAGEEGDPALHRAIQDLRAEGVMTVAAGGDGDGSGNAKTEYGYPSDFPEVVGVTALEQTGRNAPWSDYNDKKDLSAPAVDLATTLADAPDAYGRFSGTSGASPIVAGVAALLMTASPDLTVDEAERVLEGTADEIQDPDNGRRALSGSAGAVNASKAIDSVLPAAVVDVNDLQLDPIPDQRYANQALEPDVVLRTADGARTLVNGQDYALSYENNVRAGTASVTIAGRGAYTGSRSATFEITPNLSNLVLVVRFQGDTSGDGDTGLNAPYASYRPETKWQALQEFYNNPEPKFTPAKNYFGISMRGFLYASSQGAVDTLSYFPQSLGNGKVACITLDRPRSYYDVFNGDFNLFNDTLEKFAQQYPDFDPKYLDPSGDGIIENVTIIPDVGTQAPIRGNALSPHKFNLGGHGLSVGSGASAKQVANVNVNDTLTVAGTSSKVITHEFIHSLGIYDYYRKDEQVSGSKPVGYWDIMSDTGLFQPLAITRQDLGWTTIQQESQSGRFTLSELGSGGQQAIMFKSPFSDNEYFVAEYRKKGDYGQIDSNITGSGVIVYRVNPAYRDWGNWGKDDYIYVFRPGETGVRDAKGDIRDAQISLAGGTFRSSVGSSDMTQGITDGAIVLSDGRNTGIVVSAVEEGADSVTIDLSLPVTSEDDLWPLIGDESGSTQFGSDVQDVSTVSGDGGLYTLVQQGSGRNSSFLVMETREGDQGDRLVPLGNQISGTYMTNASLAIHQGSLYFLATNGDDMNQALLKRFDKASNAWVDVAQVSTRTYIQSPCAMASVADSLYVLVATLGRNGEGPQVYRLAEGAGGSTFEKVEDPLPVDYILAPQLFEFDGAPAIACGDNDGTGQSSTHLIRLMPEGSWSKLDLPHASEAAGSVDAVVHAGKLYLLAAFGNQAAGAPAPRLYVISPEGQVEIYKELSWLTYGLRKYSALEVSGDNLYVSAVMGRGPVNVVDVYSVPLAKVVGGQDLSSLDQWEQLGQTAYSPTSKIVTAVKDGRLYLGAVNEGSSRAVFVSHALLPGRSIISVTMPSSVQFSIDKGAADANAPLPATDGNGSATFAIRNNSSTAVRAFVSSVSVADASLVSRQEDLTANRSLMLGMGDVAGGAFAGWLPAVSQGAPATDIVYYPFNAAGQGVIEGNSSSPSVGLFGRLGDAGWEDRATFTVTPTFTVAMRQ</sequence>
<dbReference type="PROSITE" id="PS51892">
    <property type="entry name" value="SUBTILASE"/>
    <property type="match status" value="1"/>
</dbReference>
<feature type="domain" description="Peptidase M6-like" evidence="7">
    <location>
        <begin position="557"/>
        <end position="656"/>
    </location>
</feature>
<name>C8WHY8_EGGLE</name>
<feature type="active site" description="Charge relay system" evidence="5">
    <location>
        <position position="101"/>
    </location>
</feature>
<keyword evidence="4 5" id="KW-0720">Serine protease</keyword>
<keyword evidence="9" id="KW-1185">Reference proteome</keyword>
<evidence type="ECO:0000256" key="2">
    <source>
        <dbReference type="ARBA" id="ARBA00022670"/>
    </source>
</evidence>